<reference evidence="2 3" key="1">
    <citation type="journal article" date="2021" name="Elife">
        <title>Chloroplast acquisition without the gene transfer in kleptoplastic sea slugs, Plakobranchus ocellatus.</title>
        <authorList>
            <person name="Maeda T."/>
            <person name="Takahashi S."/>
            <person name="Yoshida T."/>
            <person name="Shimamura S."/>
            <person name="Takaki Y."/>
            <person name="Nagai Y."/>
            <person name="Toyoda A."/>
            <person name="Suzuki Y."/>
            <person name="Arimoto A."/>
            <person name="Ishii H."/>
            <person name="Satoh N."/>
            <person name="Nishiyama T."/>
            <person name="Hasebe M."/>
            <person name="Maruyama T."/>
            <person name="Minagawa J."/>
            <person name="Obokata J."/>
            <person name="Shigenobu S."/>
        </authorList>
    </citation>
    <scope>NUCLEOTIDE SEQUENCE [LARGE SCALE GENOMIC DNA]</scope>
</reference>
<dbReference type="EMBL" id="BMAT01006968">
    <property type="protein sequence ID" value="GFS23316.1"/>
    <property type="molecule type" value="Genomic_DNA"/>
</dbReference>
<evidence type="ECO:0008006" key="4">
    <source>
        <dbReference type="Google" id="ProtNLM"/>
    </source>
</evidence>
<evidence type="ECO:0000256" key="1">
    <source>
        <dbReference type="SAM" id="SignalP"/>
    </source>
</evidence>
<keyword evidence="1" id="KW-0732">Signal</keyword>
<comment type="caution">
    <text evidence="2">The sequence shown here is derived from an EMBL/GenBank/DDBJ whole genome shotgun (WGS) entry which is preliminary data.</text>
</comment>
<dbReference type="Proteomes" id="UP000762676">
    <property type="component" value="Unassembled WGS sequence"/>
</dbReference>
<feature type="signal peptide" evidence="1">
    <location>
        <begin position="1"/>
        <end position="18"/>
    </location>
</feature>
<evidence type="ECO:0000313" key="3">
    <source>
        <dbReference type="Proteomes" id="UP000762676"/>
    </source>
</evidence>
<sequence>MKALVCATLLGLILASSAQFNWNGKRCIDITETLPCADKPKGEYHICNFCQYGYFARCRDSEVSVIPCQHIEDGKGGYIRLIFDDVIKTCVQETATCLTSRETELNWNG</sequence>
<keyword evidence="3" id="KW-1185">Reference proteome</keyword>
<name>A0AAV4JRW7_9GAST</name>
<feature type="chain" id="PRO_5043327055" description="Chitin-binding type-2 domain-containing protein" evidence="1">
    <location>
        <begin position="19"/>
        <end position="109"/>
    </location>
</feature>
<proteinExistence type="predicted"/>
<dbReference type="AlphaFoldDB" id="A0AAV4JRW7"/>
<accession>A0AAV4JRW7</accession>
<protein>
    <recommendedName>
        <fullName evidence="4">Chitin-binding type-2 domain-containing protein</fullName>
    </recommendedName>
</protein>
<organism evidence="2 3">
    <name type="scientific">Elysia marginata</name>
    <dbReference type="NCBI Taxonomy" id="1093978"/>
    <lineage>
        <taxon>Eukaryota</taxon>
        <taxon>Metazoa</taxon>
        <taxon>Spiralia</taxon>
        <taxon>Lophotrochozoa</taxon>
        <taxon>Mollusca</taxon>
        <taxon>Gastropoda</taxon>
        <taxon>Heterobranchia</taxon>
        <taxon>Euthyneura</taxon>
        <taxon>Panpulmonata</taxon>
        <taxon>Sacoglossa</taxon>
        <taxon>Placobranchoidea</taxon>
        <taxon>Plakobranchidae</taxon>
        <taxon>Elysia</taxon>
    </lineage>
</organism>
<evidence type="ECO:0000313" key="2">
    <source>
        <dbReference type="EMBL" id="GFS23316.1"/>
    </source>
</evidence>
<gene>
    <name evidence="2" type="ORF">ElyMa_003386700</name>
</gene>